<comment type="caution">
    <text evidence="1">The sequence shown here is derived from an EMBL/GenBank/DDBJ whole genome shotgun (WGS) entry which is preliminary data.</text>
</comment>
<evidence type="ECO:0000313" key="1">
    <source>
        <dbReference type="EMBL" id="GHI27722.1"/>
    </source>
</evidence>
<name>A0ABQ3PRS3_9ACTN</name>
<organism evidence="1 2">
    <name type="scientific">Streptomyces hydrogenans</name>
    <dbReference type="NCBI Taxonomy" id="1873719"/>
    <lineage>
        <taxon>Bacteria</taxon>
        <taxon>Bacillati</taxon>
        <taxon>Actinomycetota</taxon>
        <taxon>Actinomycetes</taxon>
        <taxon>Kitasatosporales</taxon>
        <taxon>Streptomycetaceae</taxon>
        <taxon>Streptomyces</taxon>
    </lineage>
</organism>
<dbReference type="RefSeq" id="WP_190222437.1">
    <property type="nucleotide sequence ID" value="NZ_BNBS01000015.1"/>
</dbReference>
<keyword evidence="2" id="KW-1185">Reference proteome</keyword>
<gene>
    <name evidence="1" type="ORF">Shyd_90930</name>
</gene>
<sequence length="57" mass="6113">MDGVLAVLPPVGDGIAFRYERGEVDYRRVRPDGCCPHGKALPWAESAMAAREVGRGG</sequence>
<reference evidence="1" key="1">
    <citation type="submission" date="2024-05" db="EMBL/GenBank/DDBJ databases">
        <title>Whole genome shotgun sequence of Streptomyces hydrogenans NBRC 13475.</title>
        <authorList>
            <person name="Komaki H."/>
            <person name="Tamura T."/>
        </authorList>
    </citation>
    <scope>NUCLEOTIDE SEQUENCE</scope>
    <source>
        <strain evidence="1">NBRC 13475</strain>
    </source>
</reference>
<dbReference type="EMBL" id="BNDW01000117">
    <property type="protein sequence ID" value="GHI27722.1"/>
    <property type="molecule type" value="Genomic_DNA"/>
</dbReference>
<accession>A0ABQ3PRS3</accession>
<protein>
    <submittedName>
        <fullName evidence="1">Uncharacterized protein</fullName>
    </submittedName>
</protein>
<proteinExistence type="predicted"/>
<evidence type="ECO:0000313" key="2">
    <source>
        <dbReference type="Proteomes" id="UP001052739"/>
    </source>
</evidence>
<dbReference type="Proteomes" id="UP001052739">
    <property type="component" value="Unassembled WGS sequence"/>
</dbReference>